<reference evidence="2 3" key="1">
    <citation type="submission" date="2020-09" db="EMBL/GenBank/DDBJ databases">
        <title>Novel species of Mucilaginibacter isolated from a glacier on the Tibetan Plateau.</title>
        <authorList>
            <person name="Liu Q."/>
            <person name="Xin Y.-H."/>
        </authorList>
    </citation>
    <scope>NUCLEOTIDE SEQUENCE [LARGE SCALE GENOMIC DNA]</scope>
    <source>
        <strain evidence="2 3">ZT4R22</strain>
    </source>
</reference>
<dbReference type="EMBL" id="JACWMY010000003">
    <property type="protein sequence ID" value="MBD1363810.1"/>
    <property type="molecule type" value="Genomic_DNA"/>
</dbReference>
<dbReference type="RefSeq" id="WP_191188473.1">
    <property type="nucleotide sequence ID" value="NZ_JACWMY010000003.1"/>
</dbReference>
<comment type="caution">
    <text evidence="2">The sequence shown here is derived from an EMBL/GenBank/DDBJ whole genome shotgun (WGS) entry which is preliminary data.</text>
</comment>
<keyword evidence="1" id="KW-0472">Membrane</keyword>
<organism evidence="2 3">
    <name type="scientific">Mucilaginibacter pankratovii</name>
    <dbReference type="NCBI Taxonomy" id="2772110"/>
    <lineage>
        <taxon>Bacteria</taxon>
        <taxon>Pseudomonadati</taxon>
        <taxon>Bacteroidota</taxon>
        <taxon>Sphingobacteriia</taxon>
        <taxon>Sphingobacteriales</taxon>
        <taxon>Sphingobacteriaceae</taxon>
        <taxon>Mucilaginibacter</taxon>
    </lineage>
</organism>
<feature type="transmembrane region" description="Helical" evidence="1">
    <location>
        <begin position="81"/>
        <end position="101"/>
    </location>
</feature>
<feature type="transmembrane region" description="Helical" evidence="1">
    <location>
        <begin position="107"/>
        <end position="127"/>
    </location>
</feature>
<accession>A0ABR7WNC1</accession>
<gene>
    <name evidence="2" type="ORF">IDJ77_08300</name>
</gene>
<proteinExistence type="predicted"/>
<protein>
    <submittedName>
        <fullName evidence="2">Uncharacterized protein</fullName>
    </submittedName>
</protein>
<evidence type="ECO:0000313" key="3">
    <source>
        <dbReference type="Proteomes" id="UP000606600"/>
    </source>
</evidence>
<keyword evidence="1" id="KW-0812">Transmembrane</keyword>
<evidence type="ECO:0000313" key="2">
    <source>
        <dbReference type="EMBL" id="MBD1363810.1"/>
    </source>
</evidence>
<dbReference type="Proteomes" id="UP000606600">
    <property type="component" value="Unassembled WGS sequence"/>
</dbReference>
<name>A0ABR7WNC1_9SPHI</name>
<evidence type="ECO:0000256" key="1">
    <source>
        <dbReference type="SAM" id="Phobius"/>
    </source>
</evidence>
<sequence length="138" mass="16549">MNIKSKIKENFNIELDALELKINHYLASHFYRILEKGSDYIIFVDDEFSDRKRTRSDFHSRIGRGMFKFGQLTDRESYLELTYFTSLSHFIIMFFLFSAFCVYTNNFIMPIFISIGLTLPILIRIFHLNKHVFEEVMH</sequence>
<keyword evidence="3" id="KW-1185">Reference proteome</keyword>
<keyword evidence="1" id="KW-1133">Transmembrane helix</keyword>